<dbReference type="RefSeq" id="WP_200392922.1">
    <property type="nucleotide sequence ID" value="NZ_JAENIO010000056.1"/>
</dbReference>
<sequence length="357" mass="40838">MKWFLALLMMMTTSFAEKSTLEVNEAGRFVELALAGLDREFPNKPGHVWRSAEDGKTPREWTPVFYGHFDWHSSVHGHWTLVRLLKLFPEAEWAAEVREVLAARFTPEDLQKEADYLAANPSFERMYGWAWALRLALELRSWEDEQAQDWAAHFKPLEEVIVAHAKAYLPKLDWPIRCGFHPETAFPLAQFLDYARGVEDEEFADLLEKKAKQFYLADYDYPVRYEPSGNDFFSPGMNEADLMRRVLPGPSYSRWLAGFFPTLGEAELGNLLSPVQVSDLEDGHLVHLVGLNLTRAWTMRSVADSLPEGDRRREILAAAAQVHARQGLAQVWSGSYEGEHWLGSFAVYYKTGVGRPE</sequence>
<evidence type="ECO:0000313" key="2">
    <source>
        <dbReference type="Proteomes" id="UP000604083"/>
    </source>
</evidence>
<dbReference type="AlphaFoldDB" id="A0A934RQ82"/>
<comment type="caution">
    <text evidence="1">The sequence shown here is derived from an EMBL/GenBank/DDBJ whole genome shotgun (WGS) entry which is preliminary data.</text>
</comment>
<dbReference type="InterPro" id="IPR021365">
    <property type="entry name" value="DUF2891"/>
</dbReference>
<evidence type="ECO:0000313" key="1">
    <source>
        <dbReference type="EMBL" id="MBK1835484.1"/>
    </source>
</evidence>
<proteinExistence type="predicted"/>
<organism evidence="1 2">
    <name type="scientific">Roseibacillus ishigakijimensis</name>
    <dbReference type="NCBI Taxonomy" id="454146"/>
    <lineage>
        <taxon>Bacteria</taxon>
        <taxon>Pseudomonadati</taxon>
        <taxon>Verrucomicrobiota</taxon>
        <taxon>Verrucomicrobiia</taxon>
        <taxon>Verrucomicrobiales</taxon>
        <taxon>Verrucomicrobiaceae</taxon>
        <taxon>Roseibacillus</taxon>
    </lineage>
</organism>
<dbReference type="Pfam" id="PF11199">
    <property type="entry name" value="DUF2891"/>
    <property type="match status" value="1"/>
</dbReference>
<dbReference type="Proteomes" id="UP000604083">
    <property type="component" value="Unassembled WGS sequence"/>
</dbReference>
<accession>A0A934RQ82</accession>
<reference evidence="1" key="1">
    <citation type="submission" date="2021-01" db="EMBL/GenBank/DDBJ databases">
        <title>Modified the classification status of verrucomicrobia.</title>
        <authorList>
            <person name="Feng X."/>
        </authorList>
    </citation>
    <scope>NUCLEOTIDE SEQUENCE</scope>
    <source>
        <strain evidence="1">KCTC 12986</strain>
    </source>
</reference>
<name>A0A934RQ82_9BACT</name>
<dbReference type="EMBL" id="JAENIO010000056">
    <property type="protein sequence ID" value="MBK1835484.1"/>
    <property type="molecule type" value="Genomic_DNA"/>
</dbReference>
<protein>
    <submittedName>
        <fullName evidence="1">DUF2891 domain-containing protein</fullName>
    </submittedName>
</protein>
<gene>
    <name evidence="1" type="ORF">JIN78_15545</name>
</gene>
<keyword evidence="2" id="KW-1185">Reference proteome</keyword>